<protein>
    <submittedName>
        <fullName evidence="6">Transcriptional regulator, IclR family</fullName>
    </submittedName>
</protein>
<dbReference type="InterPro" id="IPR050707">
    <property type="entry name" value="HTH_MetabolicPath_Reg"/>
</dbReference>
<dbReference type="GO" id="GO:0003700">
    <property type="term" value="F:DNA-binding transcription factor activity"/>
    <property type="evidence" value="ECO:0007669"/>
    <property type="project" value="TreeGrafter"/>
</dbReference>
<evidence type="ECO:0000259" key="4">
    <source>
        <dbReference type="PROSITE" id="PS51077"/>
    </source>
</evidence>
<dbReference type="EMBL" id="FQXE01000004">
    <property type="protein sequence ID" value="SHH64328.1"/>
    <property type="molecule type" value="Genomic_DNA"/>
</dbReference>
<evidence type="ECO:0000256" key="2">
    <source>
        <dbReference type="ARBA" id="ARBA00023125"/>
    </source>
</evidence>
<dbReference type="AlphaFoldDB" id="A0A1M5UN80"/>
<reference evidence="6 7" key="1">
    <citation type="submission" date="2016-11" db="EMBL/GenBank/DDBJ databases">
        <authorList>
            <person name="Jaros S."/>
            <person name="Januszkiewicz K."/>
            <person name="Wedrychowicz H."/>
        </authorList>
    </citation>
    <scope>NUCLEOTIDE SEQUENCE [LARGE SCALE GENOMIC DNA]</scope>
    <source>
        <strain evidence="6 7">CGMCC 1.10190</strain>
    </source>
</reference>
<dbReference type="PROSITE" id="PS51077">
    <property type="entry name" value="HTH_ICLR"/>
    <property type="match status" value="1"/>
</dbReference>
<dbReference type="InterPro" id="IPR036390">
    <property type="entry name" value="WH_DNA-bd_sf"/>
</dbReference>
<name>A0A1M5UN80_9BURK</name>
<dbReference type="SUPFAM" id="SSF55781">
    <property type="entry name" value="GAF domain-like"/>
    <property type="match status" value="1"/>
</dbReference>
<dbReference type="SUPFAM" id="SSF46785">
    <property type="entry name" value="Winged helix' DNA-binding domain"/>
    <property type="match status" value="1"/>
</dbReference>
<dbReference type="OrthoDB" id="9807558at2"/>
<keyword evidence="1" id="KW-0805">Transcription regulation</keyword>
<dbReference type="Proteomes" id="UP000184226">
    <property type="component" value="Unassembled WGS sequence"/>
</dbReference>
<evidence type="ECO:0000313" key="6">
    <source>
        <dbReference type="EMBL" id="SHH64328.1"/>
    </source>
</evidence>
<dbReference type="STRING" id="658167.SAMN04488135_10448"/>
<dbReference type="InterPro" id="IPR036388">
    <property type="entry name" value="WH-like_DNA-bd_sf"/>
</dbReference>
<proteinExistence type="predicted"/>
<dbReference type="PANTHER" id="PTHR30136:SF34">
    <property type="entry name" value="TRANSCRIPTIONAL REGULATOR"/>
    <property type="match status" value="1"/>
</dbReference>
<keyword evidence="7" id="KW-1185">Reference proteome</keyword>
<sequence>MSTPENDRFVRSFARGLTVISALGRKPGHHSIASVAELTELPRAVARRILATLCELGYARVEGREFRLTPRVLTLGLSYLTSLPYFAHAQQALIEISSEIDESCAMAVMDTTEIVFIQRIPSRKVLSPNLVIGSRLPAYATSPGRVLLANLDPSEVDVYFDKAHLKAYTERTIVEKSALVTLLSEVREQGYAWVDRELDPDVSGLSVPVRDDDRNVVAALSVNVLSEGWTEAQAVKKFLSPLRRAASCIRFQ</sequence>
<dbReference type="InterPro" id="IPR014757">
    <property type="entry name" value="Tscrpt_reg_IclR_C"/>
</dbReference>
<accession>A0A1M5UN80</accession>
<dbReference type="GO" id="GO:0045892">
    <property type="term" value="P:negative regulation of DNA-templated transcription"/>
    <property type="evidence" value="ECO:0007669"/>
    <property type="project" value="TreeGrafter"/>
</dbReference>
<feature type="domain" description="HTH iclR-type" evidence="4">
    <location>
        <begin position="10"/>
        <end position="70"/>
    </location>
</feature>
<evidence type="ECO:0000313" key="7">
    <source>
        <dbReference type="Proteomes" id="UP000184226"/>
    </source>
</evidence>
<dbReference type="RefSeq" id="WP_073102746.1">
    <property type="nucleotide sequence ID" value="NZ_FQXE01000004.1"/>
</dbReference>
<feature type="domain" description="IclR-ED" evidence="5">
    <location>
        <begin position="71"/>
        <end position="252"/>
    </location>
</feature>
<evidence type="ECO:0000256" key="3">
    <source>
        <dbReference type="ARBA" id="ARBA00023163"/>
    </source>
</evidence>
<dbReference type="Gene3D" id="1.10.10.10">
    <property type="entry name" value="Winged helix-like DNA-binding domain superfamily/Winged helix DNA-binding domain"/>
    <property type="match status" value="1"/>
</dbReference>
<dbReference type="PROSITE" id="PS51078">
    <property type="entry name" value="ICLR_ED"/>
    <property type="match status" value="1"/>
</dbReference>
<gene>
    <name evidence="6" type="ORF">SAMN04488135_10448</name>
</gene>
<dbReference type="Gene3D" id="3.30.450.40">
    <property type="match status" value="1"/>
</dbReference>
<dbReference type="Pfam" id="PF09339">
    <property type="entry name" value="HTH_IclR"/>
    <property type="match status" value="1"/>
</dbReference>
<dbReference type="Pfam" id="PF01614">
    <property type="entry name" value="IclR_C"/>
    <property type="match status" value="1"/>
</dbReference>
<dbReference type="SMART" id="SM00346">
    <property type="entry name" value="HTH_ICLR"/>
    <property type="match status" value="1"/>
</dbReference>
<keyword evidence="3" id="KW-0804">Transcription</keyword>
<dbReference type="GO" id="GO:0003677">
    <property type="term" value="F:DNA binding"/>
    <property type="evidence" value="ECO:0007669"/>
    <property type="project" value="UniProtKB-KW"/>
</dbReference>
<dbReference type="InterPro" id="IPR029016">
    <property type="entry name" value="GAF-like_dom_sf"/>
</dbReference>
<keyword evidence="2" id="KW-0238">DNA-binding</keyword>
<evidence type="ECO:0000256" key="1">
    <source>
        <dbReference type="ARBA" id="ARBA00023015"/>
    </source>
</evidence>
<evidence type="ECO:0000259" key="5">
    <source>
        <dbReference type="PROSITE" id="PS51078"/>
    </source>
</evidence>
<dbReference type="InterPro" id="IPR005471">
    <property type="entry name" value="Tscrpt_reg_IclR_N"/>
</dbReference>
<dbReference type="PANTHER" id="PTHR30136">
    <property type="entry name" value="HELIX-TURN-HELIX TRANSCRIPTIONAL REGULATOR, ICLR FAMILY"/>
    <property type="match status" value="1"/>
</dbReference>
<organism evidence="6 7">
    <name type="scientific">Pollutimonas bauzanensis</name>
    <dbReference type="NCBI Taxonomy" id="658167"/>
    <lineage>
        <taxon>Bacteria</taxon>
        <taxon>Pseudomonadati</taxon>
        <taxon>Pseudomonadota</taxon>
        <taxon>Betaproteobacteria</taxon>
        <taxon>Burkholderiales</taxon>
        <taxon>Alcaligenaceae</taxon>
        <taxon>Pollutimonas</taxon>
    </lineage>
</organism>